<feature type="region of interest" description="Disordered" evidence="1">
    <location>
        <begin position="37"/>
        <end position="72"/>
    </location>
</feature>
<gene>
    <name evidence="2" type="ORF">TrVE_jg11206</name>
</gene>
<dbReference type="EMBL" id="BRXX01000311">
    <property type="protein sequence ID" value="GMI04064.1"/>
    <property type="molecule type" value="Genomic_DNA"/>
</dbReference>
<feature type="compositionally biased region" description="Basic residues" evidence="1">
    <location>
        <begin position="37"/>
        <end position="65"/>
    </location>
</feature>
<dbReference type="Proteomes" id="UP001165160">
    <property type="component" value="Unassembled WGS sequence"/>
</dbReference>
<accession>A0A9W7CG66</accession>
<comment type="caution">
    <text evidence="2">The sequence shown here is derived from an EMBL/GenBank/DDBJ whole genome shotgun (WGS) entry which is preliminary data.</text>
</comment>
<keyword evidence="3" id="KW-1185">Reference proteome</keyword>
<reference evidence="3" key="1">
    <citation type="journal article" date="2023" name="Commun. Biol.">
        <title>Genome analysis of Parmales, the sister group of diatoms, reveals the evolutionary specialization of diatoms from phago-mixotrophs to photoautotrophs.</title>
        <authorList>
            <person name="Ban H."/>
            <person name="Sato S."/>
            <person name="Yoshikawa S."/>
            <person name="Yamada K."/>
            <person name="Nakamura Y."/>
            <person name="Ichinomiya M."/>
            <person name="Sato N."/>
            <person name="Blanc-Mathieu R."/>
            <person name="Endo H."/>
            <person name="Kuwata A."/>
            <person name="Ogata H."/>
        </authorList>
    </citation>
    <scope>NUCLEOTIDE SEQUENCE [LARGE SCALE GENOMIC DNA]</scope>
    <source>
        <strain evidence="3">NIES 3699</strain>
    </source>
</reference>
<sequence>MDQPSDPLKVEVPAVTEVTKVPVATKISRMITRSKPIAKKAKPIAKKAKPAAKKKLAKAPRKKAATKTPATPIHLKKPAAKRPLATLSFVPANSSVPFPGASGVLAFEEVMSFLAHASGTFLTHSGEFTTTRYMSGIKEVVAFDIKDSDISGYYDADRPGDPSDAYRPARSVTTHDLNEIAYPFRVLQLRSNLEHIESMSDGGGTHGMHFATRAISTDDPEGFTLHDVLRAVGMYEKFTRNGTKWMDGVDGWHLGFDGMKLDVEEKNVWRILWVACG</sequence>
<protein>
    <submittedName>
        <fullName evidence="2">Uncharacterized protein</fullName>
    </submittedName>
</protein>
<evidence type="ECO:0000256" key="1">
    <source>
        <dbReference type="SAM" id="MobiDB-lite"/>
    </source>
</evidence>
<organism evidence="2 3">
    <name type="scientific">Triparma verrucosa</name>
    <dbReference type="NCBI Taxonomy" id="1606542"/>
    <lineage>
        <taxon>Eukaryota</taxon>
        <taxon>Sar</taxon>
        <taxon>Stramenopiles</taxon>
        <taxon>Ochrophyta</taxon>
        <taxon>Bolidophyceae</taxon>
        <taxon>Parmales</taxon>
        <taxon>Triparmaceae</taxon>
        <taxon>Triparma</taxon>
    </lineage>
</organism>
<name>A0A9W7CG66_9STRA</name>
<proteinExistence type="predicted"/>
<dbReference type="AlphaFoldDB" id="A0A9W7CG66"/>
<evidence type="ECO:0000313" key="2">
    <source>
        <dbReference type="EMBL" id="GMI04064.1"/>
    </source>
</evidence>
<evidence type="ECO:0000313" key="3">
    <source>
        <dbReference type="Proteomes" id="UP001165160"/>
    </source>
</evidence>